<feature type="signal peptide" evidence="1">
    <location>
        <begin position="1"/>
        <end position="20"/>
    </location>
</feature>
<dbReference type="RefSeq" id="WP_318798680.1">
    <property type="nucleotide sequence ID" value="NZ_JARUJP010000018.1"/>
</dbReference>
<evidence type="ECO:0000256" key="1">
    <source>
        <dbReference type="SAM" id="SignalP"/>
    </source>
</evidence>
<feature type="chain" id="PRO_5046629613" evidence="1">
    <location>
        <begin position="21"/>
        <end position="445"/>
    </location>
</feature>
<feature type="domain" description="PrcB C-terminal" evidence="2">
    <location>
        <begin position="99"/>
        <end position="155"/>
    </location>
</feature>
<keyword evidence="3" id="KW-0378">Hydrolase</keyword>
<evidence type="ECO:0000313" key="3">
    <source>
        <dbReference type="EMBL" id="MDW8802319.1"/>
    </source>
</evidence>
<comment type="caution">
    <text evidence="3">The sequence shown here is derived from an EMBL/GenBank/DDBJ whole genome shotgun (WGS) entry which is preliminary data.</text>
</comment>
<dbReference type="GO" id="GO:0006508">
    <property type="term" value="P:proteolysis"/>
    <property type="evidence" value="ECO:0007669"/>
    <property type="project" value="UniProtKB-KW"/>
</dbReference>
<dbReference type="InterPro" id="IPR025748">
    <property type="entry name" value="PrcB_C_dom"/>
</dbReference>
<dbReference type="Pfam" id="PF14343">
    <property type="entry name" value="PrcB_C"/>
    <property type="match status" value="1"/>
</dbReference>
<reference evidence="3 4" key="1">
    <citation type="submission" date="2023-04" db="EMBL/GenBank/DDBJ databases">
        <title>Clostridium tannerae sp. nov., isolated from the fecal material of an alpaca.</title>
        <authorList>
            <person name="Miller S."/>
            <person name="Hendry M."/>
            <person name="King J."/>
            <person name="Sankaranarayanan K."/>
            <person name="Lawson P.A."/>
        </authorList>
    </citation>
    <scope>NUCLEOTIDE SEQUENCE [LARGE SCALE GENOMIC DNA]</scope>
    <source>
        <strain evidence="3 4">A1-XYC3</strain>
    </source>
</reference>
<keyword evidence="3" id="KW-0645">Protease</keyword>
<dbReference type="Proteomes" id="UP001281656">
    <property type="component" value="Unassembled WGS sequence"/>
</dbReference>
<organism evidence="3 4">
    <name type="scientific">Clostridium tanneri</name>
    <dbReference type="NCBI Taxonomy" id="3037988"/>
    <lineage>
        <taxon>Bacteria</taxon>
        <taxon>Bacillati</taxon>
        <taxon>Bacillota</taxon>
        <taxon>Clostridia</taxon>
        <taxon>Eubacteriales</taxon>
        <taxon>Clostridiaceae</taxon>
        <taxon>Clostridium</taxon>
    </lineage>
</organism>
<proteinExistence type="predicted"/>
<evidence type="ECO:0000259" key="2">
    <source>
        <dbReference type="Pfam" id="PF14343"/>
    </source>
</evidence>
<evidence type="ECO:0000313" key="4">
    <source>
        <dbReference type="Proteomes" id="UP001281656"/>
    </source>
</evidence>
<protein>
    <submittedName>
        <fullName evidence="3">Protease complex subunit PrcB family protein</fullName>
    </submittedName>
</protein>
<dbReference type="EMBL" id="JARUJP010000018">
    <property type="protein sequence ID" value="MDW8802319.1"/>
    <property type="molecule type" value="Genomic_DNA"/>
</dbReference>
<gene>
    <name evidence="3" type="ORF">P8V03_14285</name>
</gene>
<keyword evidence="1" id="KW-0732">Signal</keyword>
<accession>A0ABU4JWN1</accession>
<name>A0ABU4JWN1_9CLOT</name>
<dbReference type="GO" id="GO:0008233">
    <property type="term" value="F:peptidase activity"/>
    <property type="evidence" value="ECO:0007669"/>
    <property type="project" value="UniProtKB-KW"/>
</dbReference>
<keyword evidence="4" id="KW-1185">Reference proteome</keyword>
<sequence length="445" mass="49972">MNKKNISILTLILTIVSAIASPGMTKAEGIDTIPTSKVIYAPITSEQGITTNQLKPYVLNEKEVQTVFGSFSDEIEKLKLQRGYYVFDNEKYDIKDSNIYVMISLGQRNTTGYGIKLISTEDIEGISQITIEETKLQPDMMVGEAVTYPFIILKFAQGTPNVKVITDSGREISPLVNSAELTEKGWNELKSWEDVSENKEWLITFKKDISKEDVNSDTVYVRDSSGKKIQTELVAGEDKRTVRVIPIEKYSAGESYCLFISDKISPQKNTASKGAMYRMNFTIKGDVAAEDPIKQQANAYVVSGEFKNVPLFDGSTDKQVGTVSEGFSLNLTDVRGDKVYFSVTVEDSSKSKERSSKEYYIPVKYLEKTYKEPFITLEIISADKIKVKESASIYTIDKGIKQCIMKTSQNIGPLYYIQKTENGYQFVLGNNLVYVQPEDIELIKN</sequence>